<dbReference type="Pfam" id="PF14620">
    <property type="entry name" value="YPEB_PepSY1-2"/>
    <property type="match status" value="1"/>
</dbReference>
<dbReference type="InterPro" id="IPR014239">
    <property type="entry name" value="YpeB_PepSY1-2"/>
</dbReference>
<dbReference type="EMBL" id="CP015438">
    <property type="protein sequence ID" value="ANB60472.1"/>
    <property type="molecule type" value="Genomic_DNA"/>
</dbReference>
<protein>
    <submittedName>
        <fullName evidence="4">Germination protein YpeB</fullName>
    </submittedName>
</protein>
<keyword evidence="5" id="KW-1185">Reference proteome</keyword>
<evidence type="ECO:0000313" key="5">
    <source>
        <dbReference type="Proteomes" id="UP000076865"/>
    </source>
</evidence>
<dbReference type="Pfam" id="PF03413">
    <property type="entry name" value="PepSY"/>
    <property type="match status" value="1"/>
</dbReference>
<dbReference type="GO" id="GO:0009847">
    <property type="term" value="P:spore germination"/>
    <property type="evidence" value="ECO:0007669"/>
    <property type="project" value="InterPro"/>
</dbReference>
<organism evidence="4 5">
    <name type="scientific">Anoxybacteroides amylolyticum</name>
    <dbReference type="NCBI Taxonomy" id="294699"/>
    <lineage>
        <taxon>Bacteria</taxon>
        <taxon>Bacillati</taxon>
        <taxon>Bacillota</taxon>
        <taxon>Bacilli</taxon>
        <taxon>Bacillales</taxon>
        <taxon>Anoxybacillaceae</taxon>
        <taxon>Anoxybacteroides</taxon>
    </lineage>
</organism>
<feature type="domain" description="Sporulation protein YpeB N-terminal" evidence="3">
    <location>
        <begin position="27"/>
        <end position="162"/>
    </location>
</feature>
<dbReference type="InterPro" id="IPR048402">
    <property type="entry name" value="YpeB_N"/>
</dbReference>
<proteinExistence type="predicted"/>
<evidence type="ECO:0000313" key="4">
    <source>
        <dbReference type="EMBL" id="ANB60472.1"/>
    </source>
</evidence>
<dbReference type="Proteomes" id="UP000076865">
    <property type="component" value="Chromosome"/>
</dbReference>
<dbReference type="Pfam" id="PF20769">
    <property type="entry name" value="YPEB_N"/>
    <property type="match status" value="1"/>
</dbReference>
<dbReference type="PATRIC" id="fig|294699.3.peg.2501"/>
<sequence>MIRVLLIAFLSLGVVSTAYWGYREHQEKNAILVHAENNYQRAFHDLTYKIDMLHDEIGSTLAMNSRTSLSPTLAEVWRIAAEAHSDVGQLPLSLLPFNKTQQFLAQIGAFSYRTAVRDLDKEPLTKEEYKTLQALYQKATDIQNELRNVQHLVLKNHLRWMDVELALATNNRPSDNTIIDGFKAVENDVQSFSEGTNFAPTFTTMTNREKGFIRAKGKQISENEAKQIAKSFLGLKGTETIKIVRSGKGADERFYSVTVFDPKTNTETYMDITEKGGYPIWVMDNRPVKKQALSLYDASVKGQQFLKKHRFTNFELYDSAQYDNVAVLTFVANEQGVRIYPEAIKMKVALDDGTIVGFSARDYLASPPLPTLPKPTISLTEARKKLNSNVRVMEERQAVITNDLNQEVLCYEFLGTLGDDTYQIFINAQTGLEEKVDKMQSVERNYE</sequence>
<dbReference type="NCBIfam" id="TIGR02889">
    <property type="entry name" value="spore_YpeB"/>
    <property type="match status" value="1"/>
</dbReference>
<dbReference type="InterPro" id="IPR025711">
    <property type="entry name" value="PepSY"/>
</dbReference>
<name>A0A160F3P6_9BACL</name>
<dbReference type="KEGG" id="aamy:GFC30_2432"/>
<accession>A0A160F3P6</accession>
<feature type="domain" description="PepSY" evidence="1">
    <location>
        <begin position="377"/>
        <end position="431"/>
    </location>
</feature>
<gene>
    <name evidence="4" type="primary">ypeB</name>
    <name evidence="4" type="ORF">GFC30_2432</name>
</gene>
<dbReference type="OrthoDB" id="2372097at2"/>
<dbReference type="RefSeq" id="WP_066325876.1">
    <property type="nucleotide sequence ID" value="NZ_CP015438.1"/>
</dbReference>
<evidence type="ECO:0000259" key="3">
    <source>
        <dbReference type="Pfam" id="PF20769"/>
    </source>
</evidence>
<dbReference type="AlphaFoldDB" id="A0A160F3P6"/>
<evidence type="ECO:0000259" key="1">
    <source>
        <dbReference type="Pfam" id="PF03413"/>
    </source>
</evidence>
<feature type="domain" description="Sporulation protein YpeB PepSY1 and PepSY2" evidence="2">
    <location>
        <begin position="180"/>
        <end position="366"/>
    </location>
</feature>
<evidence type="ECO:0000259" key="2">
    <source>
        <dbReference type="Pfam" id="PF14620"/>
    </source>
</evidence>
<reference evidence="4 5" key="1">
    <citation type="journal article" date="2006" name="Syst. Appl. Microbiol.">
        <title>Anoxybacillus amylolyticus sp. nov., a thermophilic amylase producing bacterium isolated from Mount Rittmann (Antarctica).</title>
        <authorList>
            <person name="Poli A."/>
            <person name="Esposito E."/>
            <person name="Lama L."/>
            <person name="Orlando P."/>
            <person name="Nicolaus G."/>
            <person name="de Appolonia F."/>
            <person name="Gambacorta A."/>
            <person name="Nicolaus B."/>
        </authorList>
    </citation>
    <scope>NUCLEOTIDE SEQUENCE [LARGE SCALE GENOMIC DNA]</scope>
    <source>
        <strain evidence="4 5">DSM 15939</strain>
    </source>
</reference>